<dbReference type="Proteomes" id="UP000499080">
    <property type="component" value="Unassembled WGS sequence"/>
</dbReference>
<protein>
    <submittedName>
        <fullName evidence="1">Uncharacterized protein</fullName>
    </submittedName>
</protein>
<organism evidence="1 2">
    <name type="scientific">Araneus ventricosus</name>
    <name type="common">Orbweaver spider</name>
    <name type="synonym">Epeira ventricosa</name>
    <dbReference type="NCBI Taxonomy" id="182803"/>
    <lineage>
        <taxon>Eukaryota</taxon>
        <taxon>Metazoa</taxon>
        <taxon>Ecdysozoa</taxon>
        <taxon>Arthropoda</taxon>
        <taxon>Chelicerata</taxon>
        <taxon>Arachnida</taxon>
        <taxon>Araneae</taxon>
        <taxon>Araneomorphae</taxon>
        <taxon>Entelegynae</taxon>
        <taxon>Araneoidea</taxon>
        <taxon>Araneidae</taxon>
        <taxon>Araneus</taxon>
    </lineage>
</organism>
<gene>
    <name evidence="1" type="ORF">AVEN_87135_1</name>
</gene>
<dbReference type="AlphaFoldDB" id="A0A4Y2MXC3"/>
<keyword evidence="2" id="KW-1185">Reference proteome</keyword>
<name>A0A4Y2MXC3_ARAVE</name>
<comment type="caution">
    <text evidence="1">The sequence shown here is derived from an EMBL/GenBank/DDBJ whole genome shotgun (WGS) entry which is preliminary data.</text>
</comment>
<evidence type="ECO:0000313" key="1">
    <source>
        <dbReference type="EMBL" id="GBN31343.1"/>
    </source>
</evidence>
<evidence type="ECO:0000313" key="2">
    <source>
        <dbReference type="Proteomes" id="UP000499080"/>
    </source>
</evidence>
<proteinExistence type="predicted"/>
<sequence>MGILAKVKSRPHVIAKFHNINGSSMWTPVHLRTATININGAVKCSSQWLQTVRLLFTSFREPTYDEIGYDYNKSQHNQLVYVGLSRVKTLEGLYLTNDKNDYTFHHAKGTTAPKTKEINDEYLRLDRLPLKTLVSQAIRFIAIQDDSGNSTC</sequence>
<reference evidence="1 2" key="1">
    <citation type="journal article" date="2019" name="Sci. Rep.">
        <title>Orb-weaving spider Araneus ventricosus genome elucidates the spidroin gene catalogue.</title>
        <authorList>
            <person name="Kono N."/>
            <person name="Nakamura H."/>
            <person name="Ohtoshi R."/>
            <person name="Moran D.A.P."/>
            <person name="Shinohara A."/>
            <person name="Yoshida Y."/>
            <person name="Fujiwara M."/>
            <person name="Mori M."/>
            <person name="Tomita M."/>
            <person name="Arakawa K."/>
        </authorList>
    </citation>
    <scope>NUCLEOTIDE SEQUENCE [LARGE SCALE GENOMIC DNA]</scope>
</reference>
<dbReference type="EMBL" id="BGPR01125112">
    <property type="protein sequence ID" value="GBN31343.1"/>
    <property type="molecule type" value="Genomic_DNA"/>
</dbReference>
<dbReference type="OrthoDB" id="6141723at2759"/>
<accession>A0A4Y2MXC3</accession>